<dbReference type="InterPro" id="IPR002020">
    <property type="entry name" value="Citrate_synthase"/>
</dbReference>
<dbReference type="SUPFAM" id="SSF48256">
    <property type="entry name" value="Citrate synthase"/>
    <property type="match status" value="1"/>
</dbReference>
<keyword evidence="3" id="KW-0816">Tricarboxylic acid cycle</keyword>
<comment type="pathway">
    <text evidence="1">Carbohydrate metabolism.</text>
</comment>
<feature type="active site" evidence="6">
    <location>
        <position position="329"/>
    </location>
</feature>
<evidence type="ECO:0000256" key="1">
    <source>
        <dbReference type="ARBA" id="ARBA00005007"/>
    </source>
</evidence>
<protein>
    <recommendedName>
        <fullName evidence="5 7">Citrate synthase</fullName>
    </recommendedName>
</protein>
<keyword evidence="4 5" id="KW-0808">Transferase</keyword>
<reference evidence="8" key="1">
    <citation type="submission" date="2021-09" db="EMBL/GenBank/DDBJ databases">
        <authorList>
            <consortium name="AG Swart"/>
            <person name="Singh M."/>
            <person name="Singh A."/>
            <person name="Seah K."/>
            <person name="Emmerich C."/>
        </authorList>
    </citation>
    <scope>NUCLEOTIDE SEQUENCE</scope>
    <source>
        <strain evidence="8">ATCC30299</strain>
    </source>
</reference>
<dbReference type="Pfam" id="PF00285">
    <property type="entry name" value="Citrate_synt"/>
    <property type="match status" value="1"/>
</dbReference>
<dbReference type="FunFam" id="1.10.580.10:FF:000005">
    <property type="entry name" value="Citrate synthase"/>
    <property type="match status" value="1"/>
</dbReference>
<dbReference type="PANTHER" id="PTHR42871:SF1">
    <property type="entry name" value="CITRATE SYNTHASE"/>
    <property type="match status" value="1"/>
</dbReference>
<dbReference type="InterPro" id="IPR019810">
    <property type="entry name" value="Citrate_synthase_AS"/>
</dbReference>
<evidence type="ECO:0000313" key="8">
    <source>
        <dbReference type="EMBL" id="CAG9321636.1"/>
    </source>
</evidence>
<dbReference type="InterPro" id="IPR036969">
    <property type="entry name" value="Citrate_synthase_sf"/>
</dbReference>
<sequence length="470" mass="53843">MDSPAKRLHLINTHLTGKPTLTITDNRTGKTLEIPVKYNYIDAKDISKLKNEQGENLMVYDPGYMNTINCTSKISYIDGDKGILEYRGYPIEELAEKSTFLEVAFLLIYGELPTPSQKTLWEQRILRHTYLHTDIGKMMQSFHYDAHPMGIVVSTVSAMSTFQPEQNPTLLVGIDPYSDPLVLNKQIHRILGRMPTVAAYAYRHRIGRPYNEPAQGLGYIENFFYMLDRLNETNYAPHPKLVRALDILFILHAEHELNCSTAAMRHLASSEVDVYTCVAGAAAALYGRKHGGANEAVLRMLEEIGSVENIPAFLEKVKSGKGRLMGFGHRVYKNYDPRAKIVKRLADNVFSICGKEPLIDIAVELERIALTDKYFIDRKLYPNVDFYTGVIYKSMGFPTDMFPVLFTIPRVAGWLAHWKEFHSDPENKIVRPRQNYIGYTTRHYTPISERKESKFHLYSLSSNHQRRREV</sequence>
<dbReference type="GO" id="GO:0032787">
    <property type="term" value="P:monocarboxylic acid metabolic process"/>
    <property type="evidence" value="ECO:0007669"/>
    <property type="project" value="UniProtKB-ARBA"/>
</dbReference>
<evidence type="ECO:0000256" key="5">
    <source>
        <dbReference type="PIRNR" id="PIRNR001369"/>
    </source>
</evidence>
<gene>
    <name evidence="8" type="ORF">BSTOLATCC_MIC28912</name>
</gene>
<dbReference type="PRINTS" id="PR00143">
    <property type="entry name" value="CITRTSNTHASE"/>
</dbReference>
<dbReference type="InterPro" id="IPR016143">
    <property type="entry name" value="Citrate_synth-like_sm_a-sub"/>
</dbReference>
<dbReference type="NCBIfam" id="NF004126">
    <property type="entry name" value="PRK05614.1"/>
    <property type="match status" value="1"/>
</dbReference>
<dbReference type="Proteomes" id="UP001162131">
    <property type="component" value="Unassembled WGS sequence"/>
</dbReference>
<evidence type="ECO:0000313" key="9">
    <source>
        <dbReference type="Proteomes" id="UP001162131"/>
    </source>
</evidence>
<dbReference type="Gene3D" id="1.10.580.10">
    <property type="entry name" value="Citrate Synthase, domain 1"/>
    <property type="match status" value="1"/>
</dbReference>
<proteinExistence type="inferred from homology"/>
<dbReference type="EMBL" id="CAJZBQ010000028">
    <property type="protein sequence ID" value="CAG9321636.1"/>
    <property type="molecule type" value="Genomic_DNA"/>
</dbReference>
<dbReference type="GO" id="GO:0046912">
    <property type="term" value="F:acyltransferase activity, acyl groups converted into alkyl on transfer"/>
    <property type="evidence" value="ECO:0007669"/>
    <property type="project" value="InterPro"/>
</dbReference>
<dbReference type="FunFam" id="1.10.230.10:FF:000002">
    <property type="entry name" value="Citrate synthase"/>
    <property type="match status" value="1"/>
</dbReference>
<dbReference type="PANTHER" id="PTHR42871">
    <property type="entry name" value="CITRATE SYNTHASE"/>
    <property type="match status" value="1"/>
</dbReference>
<evidence type="ECO:0000256" key="6">
    <source>
        <dbReference type="PIRSR" id="PIRSR001369-1"/>
    </source>
</evidence>
<evidence type="ECO:0000256" key="3">
    <source>
        <dbReference type="ARBA" id="ARBA00022532"/>
    </source>
</evidence>
<keyword evidence="9" id="KW-1185">Reference proteome</keyword>
<evidence type="ECO:0000256" key="7">
    <source>
        <dbReference type="RuleBase" id="RU000441"/>
    </source>
</evidence>
<feature type="active site" evidence="6">
    <location>
        <position position="385"/>
    </location>
</feature>
<comment type="similarity">
    <text evidence="2 5 7">Belongs to the citrate synthase family.</text>
</comment>
<comment type="caution">
    <text evidence="8">The sequence shown here is derived from an EMBL/GenBank/DDBJ whole genome shotgun (WGS) entry which is preliminary data.</text>
</comment>
<dbReference type="PROSITE" id="PS00480">
    <property type="entry name" value="CITRATE_SYNTHASE"/>
    <property type="match status" value="1"/>
</dbReference>
<accession>A0AAU9J5W8</accession>
<dbReference type="GO" id="GO:0006099">
    <property type="term" value="P:tricarboxylic acid cycle"/>
    <property type="evidence" value="ECO:0007669"/>
    <property type="project" value="UniProtKB-KW"/>
</dbReference>
<evidence type="ECO:0000256" key="4">
    <source>
        <dbReference type="ARBA" id="ARBA00022679"/>
    </source>
</evidence>
<dbReference type="Gene3D" id="1.10.230.10">
    <property type="entry name" value="Cytochrome P450-Terp, domain 2"/>
    <property type="match status" value="1"/>
</dbReference>
<name>A0AAU9J5W8_9CILI</name>
<dbReference type="InterPro" id="IPR016142">
    <property type="entry name" value="Citrate_synth-like_lrg_a-sub"/>
</dbReference>
<organism evidence="8 9">
    <name type="scientific">Blepharisma stoltei</name>
    <dbReference type="NCBI Taxonomy" id="1481888"/>
    <lineage>
        <taxon>Eukaryota</taxon>
        <taxon>Sar</taxon>
        <taxon>Alveolata</taxon>
        <taxon>Ciliophora</taxon>
        <taxon>Postciliodesmatophora</taxon>
        <taxon>Heterotrichea</taxon>
        <taxon>Heterotrichida</taxon>
        <taxon>Blepharismidae</taxon>
        <taxon>Blepharisma</taxon>
    </lineage>
</organism>
<dbReference type="InterPro" id="IPR024176">
    <property type="entry name" value="Citrate_synthase_bac-typ"/>
</dbReference>
<dbReference type="AlphaFoldDB" id="A0AAU9J5W8"/>
<dbReference type="PIRSF" id="PIRSF001369">
    <property type="entry name" value="Citrate_synth"/>
    <property type="match status" value="1"/>
</dbReference>
<evidence type="ECO:0000256" key="2">
    <source>
        <dbReference type="ARBA" id="ARBA00010566"/>
    </source>
</evidence>